<accession>A0A2H3L1X0</accession>
<name>A0A2H3L1X0_9CHLR</name>
<dbReference type="OrthoDB" id="155774at2"/>
<feature type="transmembrane region" description="Helical" evidence="1">
    <location>
        <begin position="232"/>
        <end position="253"/>
    </location>
</feature>
<evidence type="ECO:0008006" key="4">
    <source>
        <dbReference type="Google" id="ProtNLM"/>
    </source>
</evidence>
<gene>
    <name evidence="2" type="ORF">A9Q02_09725</name>
</gene>
<dbReference type="Proteomes" id="UP000220922">
    <property type="component" value="Unassembled WGS sequence"/>
</dbReference>
<feature type="transmembrane region" description="Helical" evidence="1">
    <location>
        <begin position="12"/>
        <end position="31"/>
    </location>
</feature>
<comment type="caution">
    <text evidence="2">The sequence shown here is derived from an EMBL/GenBank/DDBJ whole genome shotgun (WGS) entry which is preliminary data.</text>
</comment>
<feature type="transmembrane region" description="Helical" evidence="1">
    <location>
        <begin position="80"/>
        <end position="98"/>
    </location>
</feature>
<evidence type="ECO:0000256" key="1">
    <source>
        <dbReference type="SAM" id="Phobius"/>
    </source>
</evidence>
<dbReference type="RefSeq" id="WP_097651001.1">
    <property type="nucleotide sequence ID" value="NZ_LYXE01000041.1"/>
</dbReference>
<feature type="transmembrane region" description="Helical" evidence="1">
    <location>
        <begin position="52"/>
        <end position="74"/>
    </location>
</feature>
<evidence type="ECO:0000313" key="2">
    <source>
        <dbReference type="EMBL" id="PDW00459.1"/>
    </source>
</evidence>
<evidence type="ECO:0000313" key="3">
    <source>
        <dbReference type="Proteomes" id="UP000220922"/>
    </source>
</evidence>
<reference evidence="2 3" key="1">
    <citation type="submission" date="2016-05" db="EMBL/GenBank/DDBJ databases">
        <authorList>
            <person name="Lavstsen T."/>
            <person name="Jespersen J.S."/>
        </authorList>
    </citation>
    <scope>NUCLEOTIDE SEQUENCE [LARGE SCALE GENOMIC DNA]</scope>
    <source>
        <strain evidence="2 3">B7-9</strain>
    </source>
</reference>
<organism evidence="2 3">
    <name type="scientific">Candidatus Chloroploca asiatica</name>
    <dbReference type="NCBI Taxonomy" id="1506545"/>
    <lineage>
        <taxon>Bacteria</taxon>
        <taxon>Bacillati</taxon>
        <taxon>Chloroflexota</taxon>
        <taxon>Chloroflexia</taxon>
        <taxon>Chloroflexales</taxon>
        <taxon>Chloroflexineae</taxon>
        <taxon>Oscillochloridaceae</taxon>
        <taxon>Candidatus Chloroploca</taxon>
    </lineage>
</organism>
<sequence length="263" mass="28190">MPDLFLAPGAPFYTMALAGGLFSLLGLTIGGQSLSRRSFTFSNAPLTATGRLLAGQLAGLSLAALLLGATLGSGVRGNQANLLVCAALAAYLALGFVLPRLPQLRHERQAAALRRLTPGFISFVRVALGSFEAPIEIMRRYTRRPHPRLAVMQTLVSDALETGADQRLRPFAALSLTARERGCRELCDVADALAQAEAEGARVETVLAAHQETLELILQGEFKRMIRRRTMYLLLMVAISLVVGILANLLFVMTAGGSLFSTI</sequence>
<keyword evidence="1" id="KW-0472">Membrane</keyword>
<keyword evidence="3" id="KW-1185">Reference proteome</keyword>
<dbReference type="EMBL" id="LYXE01000041">
    <property type="protein sequence ID" value="PDW00459.1"/>
    <property type="molecule type" value="Genomic_DNA"/>
</dbReference>
<dbReference type="AlphaFoldDB" id="A0A2H3L1X0"/>
<keyword evidence="1" id="KW-0812">Transmembrane</keyword>
<protein>
    <recommendedName>
        <fullName evidence="4">Type II secretion system protein GspF domain-containing protein</fullName>
    </recommendedName>
</protein>
<proteinExistence type="predicted"/>
<keyword evidence="1" id="KW-1133">Transmembrane helix</keyword>